<evidence type="ECO:0000313" key="3">
    <source>
        <dbReference type="EMBL" id="BAJ50228.1"/>
    </source>
</evidence>
<name>E6P8G7_CALS0</name>
<reference evidence="3 4" key="2">
    <citation type="journal article" date="2011" name="Nucleic Acids Res.">
        <title>Insights into the evolution of Archaea and eukaryotic protein modifier systems revealed by the genome of a novel archaeal group.</title>
        <authorList>
            <person name="Nunoura T."/>
            <person name="Takaki Y."/>
            <person name="Kakuta J."/>
            <person name="Nishi S."/>
            <person name="Sugahara J."/>
            <person name="Kazama H."/>
            <person name="Chee G."/>
            <person name="Hattori M."/>
            <person name="Kanai A."/>
            <person name="Atomi H."/>
            <person name="Takai K."/>
            <person name="Takami H."/>
        </authorList>
    </citation>
    <scope>NUCLEOTIDE SEQUENCE [LARGE SCALE GENOMIC DNA]</scope>
</reference>
<dbReference type="AlphaFoldDB" id="E6P8G7"/>
<reference evidence="3 4" key="1">
    <citation type="journal article" date="2005" name="Environ. Microbiol.">
        <title>Genetic and functional properties of uncultivated thermophilic crenarchaeotes from a subsurface gold mine as revealed by analysis of genome fragments.</title>
        <authorList>
            <person name="Nunoura T."/>
            <person name="Hirayama H."/>
            <person name="Takami H."/>
            <person name="Oida H."/>
            <person name="Nishi S."/>
            <person name="Shimamura S."/>
            <person name="Suzuki Y."/>
            <person name="Inagaki F."/>
            <person name="Takai K."/>
            <person name="Nealson K.H."/>
            <person name="Horikoshi K."/>
        </authorList>
    </citation>
    <scope>NUCLEOTIDE SEQUENCE [LARGE SCALE GENOMIC DNA]</scope>
</reference>
<protein>
    <submittedName>
        <fullName evidence="3">NADPH-dependent F420 reductase</fullName>
    </submittedName>
</protein>
<dbReference type="InterPro" id="IPR028939">
    <property type="entry name" value="P5C_Rdtase_cat_N"/>
</dbReference>
<dbReference type="GO" id="GO:0006740">
    <property type="term" value="P:NADPH regeneration"/>
    <property type="evidence" value="ECO:0007669"/>
    <property type="project" value="InterPro"/>
</dbReference>
<proteinExistence type="predicted"/>
<dbReference type="KEGG" id="csu:CSUB_C0367"/>
<gene>
    <name evidence="3" type="ORF">CSUB_C0367</name>
</gene>
<dbReference type="BioCyc" id="CCAL311458:G131R-372-MONOMER"/>
<keyword evidence="1" id="KW-0560">Oxidoreductase</keyword>
<feature type="domain" description="Pyrroline-5-carboxylate reductase catalytic N-terminal" evidence="2">
    <location>
        <begin position="4"/>
        <end position="84"/>
    </location>
</feature>
<dbReference type="PANTHER" id="PTHR14239">
    <property type="entry name" value="DUDULIN-RELATED"/>
    <property type="match status" value="1"/>
</dbReference>
<organism evidence="3 4">
    <name type="scientific">Caldiarchaeum subterraneum</name>
    <dbReference type="NCBI Taxonomy" id="311458"/>
    <lineage>
        <taxon>Archaea</taxon>
        <taxon>Nitrososphaerota</taxon>
        <taxon>Candidatus Caldarchaeales</taxon>
        <taxon>Candidatus Caldarchaeaceae</taxon>
        <taxon>Candidatus Caldarchaeum</taxon>
    </lineage>
</organism>
<dbReference type="GO" id="GO:0070967">
    <property type="term" value="F:coenzyme F420 binding"/>
    <property type="evidence" value="ECO:0007669"/>
    <property type="project" value="InterPro"/>
</dbReference>
<dbReference type="InterPro" id="IPR010185">
    <property type="entry name" value="NpdG"/>
</dbReference>
<dbReference type="GO" id="GO:0016651">
    <property type="term" value="F:oxidoreductase activity, acting on NAD(P)H"/>
    <property type="evidence" value="ECO:0007669"/>
    <property type="project" value="InterPro"/>
</dbReference>
<dbReference type="GO" id="GO:0052851">
    <property type="term" value="F:ferric-chelate reductase (NADPH) activity"/>
    <property type="evidence" value="ECO:0007669"/>
    <property type="project" value="TreeGrafter"/>
</dbReference>
<dbReference type="GO" id="GO:0005886">
    <property type="term" value="C:plasma membrane"/>
    <property type="evidence" value="ECO:0007669"/>
    <property type="project" value="TreeGrafter"/>
</dbReference>
<sequence length="218" mass="23495">MMAAVLGGTGDLGFGLAARLAKAGVDVVIGSRRLERAVEAAEKIRALVGRENVNGAVNRDAVKAAEVVFFSVPYEGLVEIARDVAPFLQPFTVSVSCVVSFAEDVCAAEMLAENLQQGAKVVSALHTVSASLLSDISRAVNSDTFIFGDDRDAKKKVANLLKLVEGLRPVDGGPLKNSRYGELFTRFLVGVNKRYGVSWAGLRVTWLDDEVVNRRWEL</sequence>
<evidence type="ECO:0000259" key="2">
    <source>
        <dbReference type="Pfam" id="PF03807"/>
    </source>
</evidence>
<dbReference type="Proteomes" id="UP000008120">
    <property type="component" value="Chromosome"/>
</dbReference>
<dbReference type="GO" id="GO:0050661">
    <property type="term" value="F:NADP binding"/>
    <property type="evidence" value="ECO:0007669"/>
    <property type="project" value="InterPro"/>
</dbReference>
<dbReference type="GO" id="GO:0015677">
    <property type="term" value="P:copper ion import"/>
    <property type="evidence" value="ECO:0007669"/>
    <property type="project" value="TreeGrafter"/>
</dbReference>
<dbReference type="InterPro" id="IPR036291">
    <property type="entry name" value="NAD(P)-bd_dom_sf"/>
</dbReference>
<dbReference type="InterPro" id="IPR051267">
    <property type="entry name" value="STEAP_metalloreductase"/>
</dbReference>
<evidence type="ECO:0000313" key="4">
    <source>
        <dbReference type="Proteomes" id="UP000008120"/>
    </source>
</evidence>
<dbReference type="EMBL" id="BA000048">
    <property type="protein sequence ID" value="BAJ50228.1"/>
    <property type="molecule type" value="Genomic_DNA"/>
</dbReference>
<dbReference type="Gene3D" id="3.40.50.720">
    <property type="entry name" value="NAD(P)-binding Rossmann-like Domain"/>
    <property type="match status" value="1"/>
</dbReference>
<dbReference type="GO" id="GO:0008823">
    <property type="term" value="F:cupric reductase (NADH) activity"/>
    <property type="evidence" value="ECO:0007669"/>
    <property type="project" value="TreeGrafter"/>
</dbReference>
<dbReference type="STRING" id="311458.CSUB_C0367"/>
<dbReference type="PANTHER" id="PTHR14239:SF0">
    <property type="entry name" value="F420-DEPENDENT NADP REDUCTASE"/>
    <property type="match status" value="1"/>
</dbReference>
<dbReference type="SUPFAM" id="SSF51735">
    <property type="entry name" value="NAD(P)-binding Rossmann-fold domains"/>
    <property type="match status" value="1"/>
</dbReference>
<dbReference type="Pfam" id="PF03807">
    <property type="entry name" value="F420_oxidored"/>
    <property type="match status" value="1"/>
</dbReference>
<dbReference type="NCBIfam" id="TIGR01915">
    <property type="entry name" value="npdG"/>
    <property type="match status" value="1"/>
</dbReference>
<evidence type="ECO:0000256" key="1">
    <source>
        <dbReference type="ARBA" id="ARBA00023002"/>
    </source>
</evidence>
<accession>E6P8G7</accession>